<feature type="transmembrane region" description="Helical" evidence="1">
    <location>
        <begin position="65"/>
        <end position="87"/>
    </location>
</feature>
<dbReference type="EMBL" id="LLZH01000285">
    <property type="protein sequence ID" value="KUL28785.1"/>
    <property type="molecule type" value="Genomic_DNA"/>
</dbReference>
<keyword evidence="1" id="KW-0812">Transmembrane</keyword>
<dbReference type="Pfam" id="PF00990">
    <property type="entry name" value="GGDEF"/>
    <property type="match status" value="1"/>
</dbReference>
<evidence type="ECO:0000313" key="4">
    <source>
        <dbReference type="EMBL" id="KUL28785.1"/>
    </source>
</evidence>
<evidence type="ECO:0000313" key="5">
    <source>
        <dbReference type="Proteomes" id="UP000053244"/>
    </source>
</evidence>
<dbReference type="RefSeq" id="WP_067698588.1">
    <property type="nucleotide sequence ID" value="NZ_LLZH01000285.1"/>
</dbReference>
<dbReference type="InterPro" id="IPR000160">
    <property type="entry name" value="GGDEF_dom"/>
</dbReference>
<keyword evidence="1" id="KW-1133">Transmembrane helix</keyword>
<dbReference type="PROSITE" id="PS50887">
    <property type="entry name" value="GGDEF"/>
    <property type="match status" value="1"/>
</dbReference>
<dbReference type="PROSITE" id="PS50883">
    <property type="entry name" value="EAL"/>
    <property type="match status" value="1"/>
</dbReference>
<evidence type="ECO:0000259" key="3">
    <source>
        <dbReference type="PROSITE" id="PS50887"/>
    </source>
</evidence>
<feature type="transmembrane region" description="Helical" evidence="1">
    <location>
        <begin position="291"/>
        <end position="308"/>
    </location>
</feature>
<dbReference type="Pfam" id="PF00563">
    <property type="entry name" value="EAL"/>
    <property type="match status" value="1"/>
</dbReference>
<dbReference type="CDD" id="cd01948">
    <property type="entry name" value="EAL"/>
    <property type="match status" value="1"/>
</dbReference>
<feature type="transmembrane region" description="Helical" evidence="1">
    <location>
        <begin position="34"/>
        <end position="53"/>
    </location>
</feature>
<protein>
    <recommendedName>
        <fullName evidence="6">Diguanylate cyclase</fullName>
    </recommendedName>
</protein>
<sequence>MRSEPRRRTPVVLALIGLVTAGLALAMLGDRGRLVAISLSALVLDLIGAAYSWRAAQYSPAGRAPWLLVAGGRAASAGVTVGLWGAALDHTTGWWAGFGAGLRVLMYVLLAAGVLIPMFRLYTGRSRTALLAEVGTVLAAGFMVVWYFVLAPVLTHQGRAEPGVGTIGWPLGDLLLLGAVASIVLRGAINRIAAPITLFGVGLALYLAGDVIWMANGAAAAGEDLPVLIVMVLAGLFMTAAPILTVSRRGHYVTTRTNRPPAWATHLPMAAMLVGCLLMLTVTLLEGQLLPWGGLVCGLIVMTCTAALRQLISLRQTRGQLTADALTGLANRAGLDEAIDRAIKRGDPAALLLVDLDGFRLVNDAYGHAAGDTFLIQVAQQLRSAVRSTDVCARIGADEFVVLLTGACAGGVEAAVEVAERILADGAGRPVRIDDDVVPVRASIGIACAVDDYDGKLLLRQADTAMYHSKRAGSHSYACYQPSMVDHRADDAALAEDLQHALDRGELHVLYQPQVDLATGAPIAAEALIRWQHPARGPISPVRFIPVAERSATIIGIGLWVLEQALRQMTVFDDPFHVSVNVSPRQLREPTIVHDILAVLRRVGADPRRLVLEVTESALVDEAGEIAALRALREHGIRIAIDDFGTGYSSLQYLTRLPVDILKIDRSFVAEMDDTPEGSAVAAAVIRLAQVLHLSTVAEGIETEDQAAELRALGCDIGQGFLYAKPLSPADLVAFAQVPAG</sequence>
<dbReference type="Proteomes" id="UP000053244">
    <property type="component" value="Unassembled WGS sequence"/>
</dbReference>
<keyword evidence="5" id="KW-1185">Reference proteome</keyword>
<dbReference type="InterPro" id="IPR029787">
    <property type="entry name" value="Nucleotide_cyclase"/>
</dbReference>
<evidence type="ECO:0000259" key="2">
    <source>
        <dbReference type="PROSITE" id="PS50883"/>
    </source>
</evidence>
<feature type="domain" description="EAL" evidence="2">
    <location>
        <begin position="491"/>
        <end position="740"/>
    </location>
</feature>
<gene>
    <name evidence="4" type="ORF">ADL15_31080</name>
</gene>
<dbReference type="CDD" id="cd01949">
    <property type="entry name" value="GGDEF"/>
    <property type="match status" value="1"/>
</dbReference>
<dbReference type="SMART" id="SM00267">
    <property type="entry name" value="GGDEF"/>
    <property type="match status" value="1"/>
</dbReference>
<dbReference type="InterPro" id="IPR035919">
    <property type="entry name" value="EAL_sf"/>
</dbReference>
<comment type="caution">
    <text evidence="4">The sequence shown here is derived from an EMBL/GenBank/DDBJ whole genome shotgun (WGS) entry which is preliminary data.</text>
</comment>
<evidence type="ECO:0008006" key="6">
    <source>
        <dbReference type="Google" id="ProtNLM"/>
    </source>
</evidence>
<feature type="transmembrane region" description="Helical" evidence="1">
    <location>
        <begin position="196"/>
        <end position="215"/>
    </location>
</feature>
<dbReference type="Gene3D" id="3.20.20.450">
    <property type="entry name" value="EAL domain"/>
    <property type="match status" value="1"/>
</dbReference>
<reference evidence="4 5" key="1">
    <citation type="submission" date="2015-10" db="EMBL/GenBank/DDBJ databases">
        <authorList>
            <person name="Gilbert D.G."/>
        </authorList>
    </citation>
    <scope>NUCLEOTIDE SEQUENCE [LARGE SCALE GENOMIC DNA]</scope>
    <source>
        <strain evidence="4 5">NRRL B-16712</strain>
    </source>
</reference>
<dbReference type="Gene3D" id="3.30.70.270">
    <property type="match status" value="1"/>
</dbReference>
<evidence type="ECO:0000256" key="1">
    <source>
        <dbReference type="SAM" id="Phobius"/>
    </source>
</evidence>
<dbReference type="SMART" id="SM00052">
    <property type="entry name" value="EAL"/>
    <property type="match status" value="1"/>
</dbReference>
<dbReference type="InterPro" id="IPR001633">
    <property type="entry name" value="EAL_dom"/>
</dbReference>
<dbReference type="PANTHER" id="PTHR33121">
    <property type="entry name" value="CYCLIC DI-GMP PHOSPHODIESTERASE PDEF"/>
    <property type="match status" value="1"/>
</dbReference>
<feature type="domain" description="GGDEF" evidence="3">
    <location>
        <begin position="347"/>
        <end position="482"/>
    </location>
</feature>
<accession>A0A101JKX4</accession>
<feature type="transmembrane region" description="Helical" evidence="1">
    <location>
        <begin position="128"/>
        <end position="149"/>
    </location>
</feature>
<name>A0A101JKX4_9ACTN</name>
<feature type="transmembrane region" description="Helical" evidence="1">
    <location>
        <begin position="227"/>
        <end position="246"/>
    </location>
</feature>
<organism evidence="4 5">
    <name type="scientific">Actinoplanes awajinensis subsp. mycoplanecinus</name>
    <dbReference type="NCBI Taxonomy" id="135947"/>
    <lineage>
        <taxon>Bacteria</taxon>
        <taxon>Bacillati</taxon>
        <taxon>Actinomycetota</taxon>
        <taxon>Actinomycetes</taxon>
        <taxon>Micromonosporales</taxon>
        <taxon>Micromonosporaceae</taxon>
        <taxon>Actinoplanes</taxon>
    </lineage>
</organism>
<dbReference type="OrthoDB" id="3282524at2"/>
<dbReference type="SUPFAM" id="SSF141868">
    <property type="entry name" value="EAL domain-like"/>
    <property type="match status" value="1"/>
</dbReference>
<dbReference type="InterPro" id="IPR050706">
    <property type="entry name" value="Cyclic-di-GMP_PDE-like"/>
</dbReference>
<proteinExistence type="predicted"/>
<dbReference type="AlphaFoldDB" id="A0A101JKX4"/>
<feature type="transmembrane region" description="Helical" evidence="1">
    <location>
        <begin position="267"/>
        <end position="285"/>
    </location>
</feature>
<feature type="transmembrane region" description="Helical" evidence="1">
    <location>
        <begin position="12"/>
        <end position="28"/>
    </location>
</feature>
<feature type="transmembrane region" description="Helical" evidence="1">
    <location>
        <begin position="169"/>
        <end position="189"/>
    </location>
</feature>
<keyword evidence="1" id="KW-0472">Membrane</keyword>
<dbReference type="NCBIfam" id="TIGR00254">
    <property type="entry name" value="GGDEF"/>
    <property type="match status" value="1"/>
</dbReference>
<feature type="transmembrane region" description="Helical" evidence="1">
    <location>
        <begin position="93"/>
        <end position="116"/>
    </location>
</feature>
<dbReference type="GO" id="GO:0071111">
    <property type="term" value="F:cyclic-guanylate-specific phosphodiesterase activity"/>
    <property type="evidence" value="ECO:0007669"/>
    <property type="project" value="InterPro"/>
</dbReference>
<dbReference type="PANTHER" id="PTHR33121:SF70">
    <property type="entry name" value="SIGNALING PROTEIN YKOW"/>
    <property type="match status" value="1"/>
</dbReference>
<dbReference type="InterPro" id="IPR043128">
    <property type="entry name" value="Rev_trsase/Diguanyl_cyclase"/>
</dbReference>
<dbReference type="SUPFAM" id="SSF55073">
    <property type="entry name" value="Nucleotide cyclase"/>
    <property type="match status" value="1"/>
</dbReference>